<dbReference type="RefSeq" id="XP_005091911.1">
    <property type="nucleotide sequence ID" value="XM_005091854.3"/>
</dbReference>
<evidence type="ECO:0000256" key="5">
    <source>
        <dbReference type="ARBA" id="ARBA00023136"/>
    </source>
</evidence>
<evidence type="ECO:0000313" key="8">
    <source>
        <dbReference type="RefSeq" id="XP_005091911.1"/>
    </source>
</evidence>
<evidence type="ECO:0000313" key="7">
    <source>
        <dbReference type="Proteomes" id="UP000694888"/>
    </source>
</evidence>
<protein>
    <submittedName>
        <fullName evidence="8">Membrane progestin receptor beta</fullName>
    </submittedName>
</protein>
<accession>A0ABM0JEJ2</accession>
<comment type="similarity">
    <text evidence="2">Belongs to the ADIPOR family.</text>
</comment>
<feature type="transmembrane region" description="Helical" evidence="6">
    <location>
        <begin position="41"/>
        <end position="62"/>
    </location>
</feature>
<evidence type="ECO:0000256" key="6">
    <source>
        <dbReference type="SAM" id="Phobius"/>
    </source>
</evidence>
<keyword evidence="7" id="KW-1185">Reference proteome</keyword>
<keyword evidence="8" id="KW-0675">Receptor</keyword>
<keyword evidence="5 6" id="KW-0472">Membrane</keyword>
<keyword evidence="4 6" id="KW-1133">Transmembrane helix</keyword>
<dbReference type="Proteomes" id="UP000694888">
    <property type="component" value="Unplaced"/>
</dbReference>
<keyword evidence="3 6" id="KW-0812">Transmembrane</keyword>
<reference evidence="8" key="1">
    <citation type="submission" date="2025-08" db="UniProtKB">
        <authorList>
            <consortium name="RefSeq"/>
        </authorList>
    </citation>
    <scope>IDENTIFICATION</scope>
</reference>
<feature type="transmembrane region" description="Helical" evidence="6">
    <location>
        <begin position="113"/>
        <end position="132"/>
    </location>
</feature>
<evidence type="ECO:0000256" key="1">
    <source>
        <dbReference type="ARBA" id="ARBA00004141"/>
    </source>
</evidence>
<evidence type="ECO:0000256" key="2">
    <source>
        <dbReference type="ARBA" id="ARBA00007018"/>
    </source>
</evidence>
<organism evidence="7 8">
    <name type="scientific">Aplysia californica</name>
    <name type="common">California sea hare</name>
    <dbReference type="NCBI Taxonomy" id="6500"/>
    <lineage>
        <taxon>Eukaryota</taxon>
        <taxon>Metazoa</taxon>
        <taxon>Spiralia</taxon>
        <taxon>Lophotrochozoa</taxon>
        <taxon>Mollusca</taxon>
        <taxon>Gastropoda</taxon>
        <taxon>Heterobranchia</taxon>
        <taxon>Euthyneura</taxon>
        <taxon>Tectipleura</taxon>
        <taxon>Aplysiida</taxon>
        <taxon>Aplysioidea</taxon>
        <taxon>Aplysiidae</taxon>
        <taxon>Aplysia</taxon>
    </lineage>
</organism>
<name>A0ABM0JEJ2_APLCA</name>
<feature type="transmembrane region" description="Helical" evidence="6">
    <location>
        <begin position="74"/>
        <end position="93"/>
    </location>
</feature>
<dbReference type="GeneID" id="101853140"/>
<feature type="transmembrane region" description="Helical" evidence="6">
    <location>
        <begin position="186"/>
        <end position="207"/>
    </location>
</feature>
<dbReference type="Pfam" id="PF03006">
    <property type="entry name" value="HlyIII"/>
    <property type="match status" value="1"/>
</dbReference>
<evidence type="ECO:0000256" key="3">
    <source>
        <dbReference type="ARBA" id="ARBA00022692"/>
    </source>
</evidence>
<evidence type="ECO:0000256" key="4">
    <source>
        <dbReference type="ARBA" id="ARBA00022989"/>
    </source>
</evidence>
<sequence length="224" mass="25521">MGLERATIDYYGVGQYSLGRAFLIIYVSMNDDVFPISATHWLLLICVLLSWTDFVCCVISQLKFHRPYPLLAKKLWQVVPFVVHGAFFSFLIAPRVRGCLTSPDCHMFWDQPGLYYIFLELIAGAICILTFSSHMPEKIWPGTFDFLGQGHQIFHVASVTMTMFQFESGAADAVQYYRAEQARPELWDILAAILLLKLACLTTIVCLKNKTLDCVRKESDMKSQ</sequence>
<proteinExistence type="inferred from homology"/>
<gene>
    <name evidence="8" type="primary">LOC101853140</name>
</gene>
<dbReference type="InterPro" id="IPR004254">
    <property type="entry name" value="AdipoR/HlyIII-related"/>
</dbReference>
<comment type="subcellular location">
    <subcellularLocation>
        <location evidence="1">Membrane</location>
        <topology evidence="1">Multi-pass membrane protein</topology>
    </subcellularLocation>
</comment>